<keyword evidence="2" id="KW-1185">Reference proteome</keyword>
<organism evidence="1 2">
    <name type="scientific">Serratia phage vB_SmaM_ 2050HW</name>
    <dbReference type="NCBI Taxonomy" id="2024252"/>
    <lineage>
        <taxon>Viruses</taxon>
        <taxon>Duplodnaviria</taxon>
        <taxon>Heunggongvirae</taxon>
        <taxon>Uroviricota</taxon>
        <taxon>Caudoviricetes</taxon>
        <taxon>Chimalliviridae</taxon>
        <taxon>Moabitevirus</taxon>
        <taxon>Moabitevirus mv2050HW</taxon>
    </lineage>
</organism>
<dbReference type="EMBL" id="MF285618">
    <property type="protein sequence ID" value="ATA65652.1"/>
    <property type="molecule type" value="Genomic_DNA"/>
</dbReference>
<accession>A0A289ZJ31</accession>
<name>A0A289ZJ31_9CAUD</name>
<sequence length="187" mass="20903">MTDLTPPIPQEDTRFLDAILDWSEASIGSIDKETFARTWLPALTSEDKVIRENAWRAWEADVAKSFSLPVYVTEDGERKWLVPPVIGTINSGYTANPMSVNTQNQMVATMRNRLLANGDIAQDKMFEGIANADGTAADINKFYQLNWFVILRDFGHLKDESGKAVAATNVEAANGSDDVYEEDEYDF</sequence>
<evidence type="ECO:0000313" key="1">
    <source>
        <dbReference type="EMBL" id="ATA65652.1"/>
    </source>
</evidence>
<proteinExistence type="predicted"/>
<reference evidence="2" key="1">
    <citation type="submission" date="2017-06" db="EMBL/GenBank/DDBJ databases">
        <authorList>
            <person name="Zhao X."/>
        </authorList>
    </citation>
    <scope>NUCLEOTIDE SEQUENCE [LARGE SCALE GENOMIC DNA]</scope>
</reference>
<dbReference type="Proteomes" id="UP000223363">
    <property type="component" value="Segment"/>
</dbReference>
<gene>
    <name evidence="1" type="ORF">2050HW_00317</name>
</gene>
<protein>
    <submittedName>
        <fullName evidence="1">Uncharacterized protein</fullName>
    </submittedName>
</protein>
<evidence type="ECO:0000313" key="2">
    <source>
        <dbReference type="Proteomes" id="UP000223363"/>
    </source>
</evidence>